<dbReference type="Pfam" id="PF25597">
    <property type="entry name" value="SH3_retrovirus"/>
    <property type="match status" value="1"/>
</dbReference>
<comment type="caution">
    <text evidence="4">The sequence shown here is derived from an EMBL/GenBank/DDBJ whole genome shotgun (WGS) entry which is preliminary data.</text>
</comment>
<feature type="domain" description="Reverse transcriptase Ty1/copia-type" evidence="2">
    <location>
        <begin position="150"/>
        <end position="205"/>
    </location>
</feature>
<dbReference type="Pfam" id="PF07727">
    <property type="entry name" value="RVT_2"/>
    <property type="match status" value="1"/>
</dbReference>
<feature type="region of interest" description="Disordered" evidence="1">
    <location>
        <begin position="49"/>
        <end position="75"/>
    </location>
</feature>
<proteinExistence type="predicted"/>
<evidence type="ECO:0000259" key="2">
    <source>
        <dbReference type="Pfam" id="PF07727"/>
    </source>
</evidence>
<accession>A0AAW2WLI2</accession>
<evidence type="ECO:0000313" key="4">
    <source>
        <dbReference type="EMBL" id="KAL0440666.1"/>
    </source>
</evidence>
<dbReference type="AlphaFoldDB" id="A0AAW2WLI2"/>
<sequence>MCLGYALGQKGYMLYDLDKHSLLISRDVVFHEGVFPYAQKQLDPVTCTLPTNLDDPTSEPSNNQEIAEGSSNNNSVELPIIQPETELSNEPVLRRSSKATSKPASMQDFYCTYVNSNDSAPHEPMSYKQACQSHEWGQAMETELDALHKNNTWDVTPLPKDKKAIGCRLIYKLKFKADGSVDKYKARVVAKGYNQIEEIDYVDSFPQ</sequence>
<protein>
    <submittedName>
        <fullName evidence="4">Retrovirus-related Pol polyprotein from transposon RE2</fullName>
    </submittedName>
</protein>
<dbReference type="EMBL" id="JACGWJ010000001">
    <property type="protein sequence ID" value="KAL0440666.1"/>
    <property type="molecule type" value="Genomic_DNA"/>
</dbReference>
<reference evidence="4" key="2">
    <citation type="journal article" date="2024" name="Plant">
        <title>Genomic evolution and insights into agronomic trait innovations of Sesamum species.</title>
        <authorList>
            <person name="Miao H."/>
            <person name="Wang L."/>
            <person name="Qu L."/>
            <person name="Liu H."/>
            <person name="Sun Y."/>
            <person name="Le M."/>
            <person name="Wang Q."/>
            <person name="Wei S."/>
            <person name="Zheng Y."/>
            <person name="Lin W."/>
            <person name="Duan Y."/>
            <person name="Cao H."/>
            <person name="Xiong S."/>
            <person name="Wang X."/>
            <person name="Wei L."/>
            <person name="Li C."/>
            <person name="Ma Q."/>
            <person name="Ju M."/>
            <person name="Zhao R."/>
            <person name="Li G."/>
            <person name="Mu C."/>
            <person name="Tian Q."/>
            <person name="Mei H."/>
            <person name="Zhang T."/>
            <person name="Gao T."/>
            <person name="Zhang H."/>
        </authorList>
    </citation>
    <scope>NUCLEOTIDE SEQUENCE</scope>
    <source>
        <strain evidence="4">G02</strain>
    </source>
</reference>
<reference evidence="4" key="1">
    <citation type="submission" date="2020-06" db="EMBL/GenBank/DDBJ databases">
        <authorList>
            <person name="Li T."/>
            <person name="Hu X."/>
            <person name="Zhang T."/>
            <person name="Song X."/>
            <person name="Zhang H."/>
            <person name="Dai N."/>
            <person name="Sheng W."/>
            <person name="Hou X."/>
            <person name="Wei L."/>
        </authorList>
    </citation>
    <scope>NUCLEOTIDE SEQUENCE</scope>
    <source>
        <strain evidence="4">G02</strain>
        <tissue evidence="4">Leaf</tissue>
    </source>
</reference>
<feature type="domain" description="Retroviral polymerase SH3-like" evidence="3">
    <location>
        <begin position="3"/>
        <end position="40"/>
    </location>
</feature>
<evidence type="ECO:0000256" key="1">
    <source>
        <dbReference type="SAM" id="MobiDB-lite"/>
    </source>
</evidence>
<name>A0AAW2WLI2_SESRA</name>
<dbReference type="InterPro" id="IPR057670">
    <property type="entry name" value="SH3_retrovirus"/>
</dbReference>
<evidence type="ECO:0000259" key="3">
    <source>
        <dbReference type="Pfam" id="PF25597"/>
    </source>
</evidence>
<gene>
    <name evidence="4" type="ORF">Sradi_0005500</name>
</gene>
<dbReference type="InterPro" id="IPR013103">
    <property type="entry name" value="RVT_2"/>
</dbReference>
<organism evidence="4">
    <name type="scientific">Sesamum radiatum</name>
    <name type="common">Black benniseed</name>
    <dbReference type="NCBI Taxonomy" id="300843"/>
    <lineage>
        <taxon>Eukaryota</taxon>
        <taxon>Viridiplantae</taxon>
        <taxon>Streptophyta</taxon>
        <taxon>Embryophyta</taxon>
        <taxon>Tracheophyta</taxon>
        <taxon>Spermatophyta</taxon>
        <taxon>Magnoliopsida</taxon>
        <taxon>eudicotyledons</taxon>
        <taxon>Gunneridae</taxon>
        <taxon>Pentapetalae</taxon>
        <taxon>asterids</taxon>
        <taxon>lamiids</taxon>
        <taxon>Lamiales</taxon>
        <taxon>Pedaliaceae</taxon>
        <taxon>Sesamum</taxon>
    </lineage>
</organism>